<dbReference type="PANTHER" id="PTHR11803">
    <property type="entry name" value="2-IMINOBUTANOATE/2-IMINOPROPANOATE DEAMINASE RIDA"/>
    <property type="match status" value="1"/>
</dbReference>
<accession>A0A1I0DD17</accession>
<organism evidence="2 3">
    <name type="scientific">Pseudomonas graminis</name>
    <dbReference type="NCBI Taxonomy" id="158627"/>
    <lineage>
        <taxon>Bacteria</taxon>
        <taxon>Pseudomonadati</taxon>
        <taxon>Pseudomonadota</taxon>
        <taxon>Gammaproteobacteria</taxon>
        <taxon>Pseudomonadales</taxon>
        <taxon>Pseudomonadaceae</taxon>
        <taxon>Pseudomonas</taxon>
    </lineage>
</organism>
<comment type="similarity">
    <text evidence="1">Belongs to the RutC family.</text>
</comment>
<dbReference type="SUPFAM" id="SSF55298">
    <property type="entry name" value="YjgF-like"/>
    <property type="match status" value="1"/>
</dbReference>
<dbReference type="InterPro" id="IPR035959">
    <property type="entry name" value="RutC-like_sf"/>
</dbReference>
<dbReference type="RefSeq" id="WP_074888004.1">
    <property type="nucleotide sequence ID" value="NZ_FOHW01000010.1"/>
</dbReference>
<evidence type="ECO:0000313" key="3">
    <source>
        <dbReference type="Proteomes" id="UP000182332"/>
    </source>
</evidence>
<dbReference type="GO" id="GO:0019239">
    <property type="term" value="F:deaminase activity"/>
    <property type="evidence" value="ECO:0007669"/>
    <property type="project" value="TreeGrafter"/>
</dbReference>
<name>A0A1I0DD17_9PSED</name>
<dbReference type="Pfam" id="PF01042">
    <property type="entry name" value="Ribonuc_L-PSP"/>
    <property type="match status" value="1"/>
</dbReference>
<evidence type="ECO:0000313" key="2">
    <source>
        <dbReference type="EMBL" id="SET29899.1"/>
    </source>
</evidence>
<dbReference type="GO" id="GO:0005829">
    <property type="term" value="C:cytosol"/>
    <property type="evidence" value="ECO:0007669"/>
    <property type="project" value="TreeGrafter"/>
</dbReference>
<evidence type="ECO:0000256" key="1">
    <source>
        <dbReference type="ARBA" id="ARBA00010552"/>
    </source>
</evidence>
<dbReference type="InterPro" id="IPR006175">
    <property type="entry name" value="YjgF/YER057c/UK114"/>
</dbReference>
<dbReference type="OrthoDB" id="9803101at2"/>
<protein>
    <submittedName>
        <fullName evidence="2">Reactive intermediate/imine deaminase</fullName>
    </submittedName>
</protein>
<dbReference type="FunFam" id="3.30.1330.40:FF:000001">
    <property type="entry name" value="L-PSP family endoribonuclease"/>
    <property type="match status" value="1"/>
</dbReference>
<dbReference type="CDD" id="cd00448">
    <property type="entry name" value="YjgF_YER057c_UK114_family"/>
    <property type="match status" value="1"/>
</dbReference>
<dbReference type="Gene3D" id="3.30.1330.40">
    <property type="entry name" value="RutC-like"/>
    <property type="match status" value="1"/>
</dbReference>
<dbReference type="AlphaFoldDB" id="A0A1I0DD17"/>
<dbReference type="EMBL" id="FOHW01000010">
    <property type="protein sequence ID" value="SET29899.1"/>
    <property type="molecule type" value="Genomic_DNA"/>
</dbReference>
<proteinExistence type="inferred from homology"/>
<sequence length="144" mass="15723">MAGDLEIIHTADAAAPGGHYSQAVAYGGVVYVSGQLPVRANGEHSADQPFEVQASIALDNLMAILRQAGLSPTDLLKVTVYVVGIEHWPAFDRLYARYLGEHRPARAVVPVPVLHHGYLIEIEAIARDLQPRDLQSRHLQEEPS</sequence>
<dbReference type="Proteomes" id="UP000182332">
    <property type="component" value="Unassembled WGS sequence"/>
</dbReference>
<dbReference type="PANTHER" id="PTHR11803:SF58">
    <property type="entry name" value="PROTEIN HMF1-RELATED"/>
    <property type="match status" value="1"/>
</dbReference>
<gene>
    <name evidence="2" type="ORF">SAMN05216197_11026</name>
</gene>
<reference evidence="2 3" key="1">
    <citation type="submission" date="2016-10" db="EMBL/GenBank/DDBJ databases">
        <authorList>
            <person name="de Groot N.N."/>
        </authorList>
    </citation>
    <scope>NUCLEOTIDE SEQUENCE [LARGE SCALE GENOMIC DNA]</scope>
    <source>
        <strain evidence="2 3">DSM 11363</strain>
    </source>
</reference>